<reference evidence="1" key="1">
    <citation type="submission" date="2021-03" db="EMBL/GenBank/DDBJ databases">
        <authorList>
            <person name="Bekaert M."/>
        </authorList>
    </citation>
    <scope>NUCLEOTIDE SEQUENCE</scope>
</reference>
<dbReference type="OrthoDB" id="6115049at2759"/>
<dbReference type="AlphaFoldDB" id="A0A8S3VFV4"/>
<proteinExistence type="predicted"/>
<dbReference type="InterPro" id="IPR011042">
    <property type="entry name" value="6-blade_b-propeller_TolB-like"/>
</dbReference>
<comment type="caution">
    <text evidence="1">The sequence shown here is derived from an EMBL/GenBank/DDBJ whole genome shotgun (WGS) entry which is preliminary data.</text>
</comment>
<dbReference type="EMBL" id="CAJPWZ010003277">
    <property type="protein sequence ID" value="CAG2255596.1"/>
    <property type="molecule type" value="Genomic_DNA"/>
</dbReference>
<dbReference type="SUPFAM" id="SSF63829">
    <property type="entry name" value="Calcium-dependent phosphotriesterase"/>
    <property type="match status" value="1"/>
</dbReference>
<protein>
    <submittedName>
        <fullName evidence="1">Uncharacterized protein</fullName>
    </submittedName>
</protein>
<keyword evidence="2" id="KW-1185">Reference proteome</keyword>
<accession>A0A8S3VFV4</accession>
<organism evidence="1 2">
    <name type="scientific">Mytilus edulis</name>
    <name type="common">Blue mussel</name>
    <dbReference type="NCBI Taxonomy" id="6550"/>
    <lineage>
        <taxon>Eukaryota</taxon>
        <taxon>Metazoa</taxon>
        <taxon>Spiralia</taxon>
        <taxon>Lophotrochozoa</taxon>
        <taxon>Mollusca</taxon>
        <taxon>Bivalvia</taxon>
        <taxon>Autobranchia</taxon>
        <taxon>Pteriomorphia</taxon>
        <taxon>Mytilida</taxon>
        <taxon>Mytiloidea</taxon>
        <taxon>Mytilidae</taxon>
        <taxon>Mytilinae</taxon>
        <taxon>Mytilus</taxon>
    </lineage>
</organism>
<name>A0A8S3VFV4_MYTED</name>
<dbReference type="Proteomes" id="UP000683360">
    <property type="component" value="Unassembled WGS sequence"/>
</dbReference>
<sequence length="193" mass="22329">MVLDWTICSEKVKTNHLEGYKVPFKNGLVGCFIRNGNLLVYNKDEKEFYEVSEQKGVQQKIKIVDPKHKLKNTDIFTGENILMAETKNSNLVISSSNKTVVIADKHGTILEAFERQGAFFRGIAVDNYGQILVADYQNDFIDILSEDGVFQRNLLNNENKDRIIYSTFHITIDEWGLLWVFNEENTMKMFSYQ</sequence>
<gene>
    <name evidence="1" type="ORF">MEDL_67000</name>
</gene>
<evidence type="ECO:0000313" key="1">
    <source>
        <dbReference type="EMBL" id="CAG2255596.1"/>
    </source>
</evidence>
<dbReference type="Gene3D" id="2.120.10.30">
    <property type="entry name" value="TolB, C-terminal domain"/>
    <property type="match status" value="1"/>
</dbReference>
<evidence type="ECO:0000313" key="2">
    <source>
        <dbReference type="Proteomes" id="UP000683360"/>
    </source>
</evidence>